<evidence type="ECO:0000256" key="1">
    <source>
        <dbReference type="SAM" id="Phobius"/>
    </source>
</evidence>
<proteinExistence type="predicted"/>
<keyword evidence="1" id="KW-0472">Membrane</keyword>
<accession>A0A672MJJ0</accession>
<sequence>FFMHDFNFLDVQIGLMTVTLFPIRLFIAAFMMLLAWPFAFIASVGRSERAVEPQCLWRK</sequence>
<dbReference type="Ensembl" id="ENSSGRT00000039809.1">
    <property type="protein sequence ID" value="ENSSGRP00000037112.1"/>
    <property type="gene ID" value="ENSSGRG00000020466.1"/>
</dbReference>
<evidence type="ECO:0000313" key="2">
    <source>
        <dbReference type="Ensembl" id="ENSSGRP00000037112.1"/>
    </source>
</evidence>
<keyword evidence="1" id="KW-0812">Transmembrane</keyword>
<dbReference type="OMA" id="NECITIW"/>
<dbReference type="AlphaFoldDB" id="A0A672MJJ0"/>
<feature type="transmembrane region" description="Helical" evidence="1">
    <location>
        <begin position="20"/>
        <end position="42"/>
    </location>
</feature>
<keyword evidence="3" id="KW-1185">Reference proteome</keyword>
<name>A0A672MJJ0_SINGR</name>
<keyword evidence="1" id="KW-1133">Transmembrane helix</keyword>
<dbReference type="Proteomes" id="UP000472262">
    <property type="component" value="Unassembled WGS sequence"/>
</dbReference>
<reference evidence="2" key="1">
    <citation type="submission" date="2025-08" db="UniProtKB">
        <authorList>
            <consortium name="Ensembl"/>
        </authorList>
    </citation>
    <scope>IDENTIFICATION</scope>
</reference>
<evidence type="ECO:0000313" key="3">
    <source>
        <dbReference type="Proteomes" id="UP000472262"/>
    </source>
</evidence>
<protein>
    <submittedName>
        <fullName evidence="2">Uncharacterized protein</fullName>
    </submittedName>
</protein>
<organism evidence="2 3">
    <name type="scientific">Sinocyclocheilus grahami</name>
    <name type="common">Dianchi golden-line fish</name>
    <name type="synonym">Barbus grahami</name>
    <dbReference type="NCBI Taxonomy" id="75366"/>
    <lineage>
        <taxon>Eukaryota</taxon>
        <taxon>Metazoa</taxon>
        <taxon>Chordata</taxon>
        <taxon>Craniata</taxon>
        <taxon>Vertebrata</taxon>
        <taxon>Euteleostomi</taxon>
        <taxon>Actinopterygii</taxon>
        <taxon>Neopterygii</taxon>
        <taxon>Teleostei</taxon>
        <taxon>Ostariophysi</taxon>
        <taxon>Cypriniformes</taxon>
        <taxon>Cyprinidae</taxon>
        <taxon>Cyprininae</taxon>
        <taxon>Sinocyclocheilus</taxon>
    </lineage>
</organism>
<reference evidence="2" key="2">
    <citation type="submission" date="2025-09" db="UniProtKB">
        <authorList>
            <consortium name="Ensembl"/>
        </authorList>
    </citation>
    <scope>IDENTIFICATION</scope>
</reference>
<dbReference type="InParanoid" id="A0A672MJJ0"/>